<gene>
    <name evidence="7" type="ORF">DM01DRAFT_359512</name>
</gene>
<feature type="compositionally biased region" description="Low complexity" evidence="6">
    <location>
        <begin position="50"/>
        <end position="77"/>
    </location>
</feature>
<sequence>MANDSIHNRTYTGPTAQNPTIRWVTGPKYKSGMTTEAEPANDQRSTAIRQQQGSSQQQTSYPPSTTSPPSQSLQMPSNAPMHPQPPQGQQPSIFSNQYQPMPLYYHRPPPTIQVLQPITMSEKLYPVDSELPVNQPQAFYSTYATRLRLSEDNALVVPISYVNNKRSLRTRYTSAQDDTGDEDDFDEVTSKVDDNAISTTQVFPPLPPTTDLQDASATPLPVGHVQQDPSLLKTPYIKSHHYPTQSNRECAANAPEILVPIRLDLDLEEFKLRDTFLWNLNEPWLTPDMFAETLCQDVGLETYRFANSIADAIRLQVTDFEVIHATNLPMEDQMRVDINLDLQIGKVNFTDHFEWDLVNVNTKAPEEFSRQLAAEMGLGGEFVPMIAHAIREQVYRYKRQLVEDYVSEGTVKDSLPSAFRPIETAGEWTPQLDVLSNDELEKISIAQERNIRRLRRENRFKRSKRRGSISRNHSTSNVGTPS</sequence>
<evidence type="ECO:0000256" key="2">
    <source>
        <dbReference type="ARBA" id="ARBA00010239"/>
    </source>
</evidence>
<reference evidence="7 8" key="1">
    <citation type="submission" date="2016-07" db="EMBL/GenBank/DDBJ databases">
        <title>Pervasive Adenine N6-methylation of Active Genes in Fungi.</title>
        <authorList>
            <consortium name="DOE Joint Genome Institute"/>
            <person name="Mondo S.J."/>
            <person name="Dannebaum R.O."/>
            <person name="Kuo R.C."/>
            <person name="Labutti K."/>
            <person name="Haridas S."/>
            <person name="Kuo A."/>
            <person name="Salamov A."/>
            <person name="Ahrendt S.R."/>
            <person name="Lipzen A."/>
            <person name="Sullivan W."/>
            <person name="Andreopoulos W.B."/>
            <person name="Clum A."/>
            <person name="Lindquist E."/>
            <person name="Daum C."/>
            <person name="Ramamoorthy G.K."/>
            <person name="Gryganskyi A."/>
            <person name="Culley D."/>
            <person name="Magnuson J.K."/>
            <person name="James T.Y."/>
            <person name="O'Malley M.A."/>
            <person name="Stajich J.E."/>
            <person name="Spatafora J.W."/>
            <person name="Visel A."/>
            <person name="Grigoriev I.V."/>
        </authorList>
    </citation>
    <scope>NUCLEOTIDE SEQUENCE [LARGE SCALE GENOMIC DNA]</scope>
    <source>
        <strain evidence="7 8">NRRL 3301</strain>
    </source>
</reference>
<evidence type="ECO:0000256" key="3">
    <source>
        <dbReference type="ARBA" id="ARBA00023015"/>
    </source>
</evidence>
<evidence type="ECO:0000313" key="8">
    <source>
        <dbReference type="Proteomes" id="UP000242146"/>
    </source>
</evidence>
<feature type="region of interest" description="Disordered" evidence="6">
    <location>
        <begin position="1"/>
        <end position="95"/>
    </location>
</feature>
<name>A0A1X2GT80_9FUNG</name>
<feature type="compositionally biased region" description="Polar residues" evidence="6">
    <location>
        <begin position="8"/>
        <end position="20"/>
    </location>
</feature>
<proteinExistence type="inferred from homology"/>
<comment type="caution">
    <text evidence="7">The sequence shown here is derived from an EMBL/GenBank/DDBJ whole genome shotgun (WGS) entry which is preliminary data.</text>
</comment>
<keyword evidence="5" id="KW-0539">Nucleus</keyword>
<dbReference type="Proteomes" id="UP000242146">
    <property type="component" value="Unassembled WGS sequence"/>
</dbReference>
<accession>A0A1X2GT80</accession>
<protein>
    <submittedName>
        <fullName evidence="7">SNF5-domain-containing protein</fullName>
    </submittedName>
</protein>
<dbReference type="STRING" id="101127.A0A1X2GT80"/>
<keyword evidence="8" id="KW-1185">Reference proteome</keyword>
<evidence type="ECO:0000256" key="6">
    <source>
        <dbReference type="SAM" id="MobiDB-lite"/>
    </source>
</evidence>
<dbReference type="PANTHER" id="PTHR10019">
    <property type="entry name" value="SNF5"/>
    <property type="match status" value="1"/>
</dbReference>
<evidence type="ECO:0000256" key="4">
    <source>
        <dbReference type="ARBA" id="ARBA00023163"/>
    </source>
</evidence>
<keyword evidence="4" id="KW-0804">Transcription</keyword>
<feature type="region of interest" description="Disordered" evidence="6">
    <location>
        <begin position="456"/>
        <end position="482"/>
    </location>
</feature>
<dbReference type="AlphaFoldDB" id="A0A1X2GT80"/>
<evidence type="ECO:0000313" key="7">
    <source>
        <dbReference type="EMBL" id="ORX60681.1"/>
    </source>
</evidence>
<organism evidence="7 8">
    <name type="scientific">Hesseltinella vesiculosa</name>
    <dbReference type="NCBI Taxonomy" id="101127"/>
    <lineage>
        <taxon>Eukaryota</taxon>
        <taxon>Fungi</taxon>
        <taxon>Fungi incertae sedis</taxon>
        <taxon>Mucoromycota</taxon>
        <taxon>Mucoromycotina</taxon>
        <taxon>Mucoromycetes</taxon>
        <taxon>Mucorales</taxon>
        <taxon>Cunninghamellaceae</taxon>
        <taxon>Hesseltinella</taxon>
    </lineage>
</organism>
<evidence type="ECO:0000256" key="1">
    <source>
        <dbReference type="ARBA" id="ARBA00004123"/>
    </source>
</evidence>
<keyword evidence="3" id="KW-0805">Transcription regulation</keyword>
<feature type="compositionally biased region" description="Basic residues" evidence="6">
    <location>
        <begin position="456"/>
        <end position="468"/>
    </location>
</feature>
<dbReference type="OrthoDB" id="10258327at2759"/>
<dbReference type="GO" id="GO:0000228">
    <property type="term" value="C:nuclear chromosome"/>
    <property type="evidence" value="ECO:0007669"/>
    <property type="project" value="InterPro"/>
</dbReference>
<dbReference type="InterPro" id="IPR006939">
    <property type="entry name" value="SNF5"/>
</dbReference>
<dbReference type="EMBL" id="MCGT01000004">
    <property type="protein sequence ID" value="ORX60681.1"/>
    <property type="molecule type" value="Genomic_DNA"/>
</dbReference>
<feature type="compositionally biased region" description="Polar residues" evidence="6">
    <location>
        <begin position="469"/>
        <end position="482"/>
    </location>
</feature>
<evidence type="ECO:0000256" key="5">
    <source>
        <dbReference type="ARBA" id="ARBA00023242"/>
    </source>
</evidence>
<comment type="subcellular location">
    <subcellularLocation>
        <location evidence="1">Nucleus</location>
    </subcellularLocation>
</comment>
<comment type="similarity">
    <text evidence="2">Belongs to the SNF5 family.</text>
</comment>
<dbReference type="Pfam" id="PF04855">
    <property type="entry name" value="SNF5"/>
    <property type="match status" value="1"/>
</dbReference>
<dbReference type="GO" id="GO:0006338">
    <property type="term" value="P:chromatin remodeling"/>
    <property type="evidence" value="ECO:0007669"/>
    <property type="project" value="InterPro"/>
</dbReference>